<dbReference type="GO" id="GO:0009401">
    <property type="term" value="P:phosphoenolpyruvate-dependent sugar phosphotransferase system"/>
    <property type="evidence" value="ECO:0007669"/>
    <property type="project" value="UniProtKB-KW"/>
</dbReference>
<dbReference type="InterPro" id="IPR003501">
    <property type="entry name" value="PTS_EIIB_2/3"/>
</dbReference>
<dbReference type="GO" id="GO:0008982">
    <property type="term" value="F:protein-N(PI)-phosphohistidine-sugar phosphotransferase activity"/>
    <property type="evidence" value="ECO:0007669"/>
    <property type="project" value="InterPro"/>
</dbReference>
<reference evidence="10" key="4">
    <citation type="submission" date="2022-06" db="EMBL/GenBank/DDBJ databases">
        <title>Isolation of gut microbiota from human fecal samples.</title>
        <authorList>
            <person name="Pamer E.G."/>
            <person name="Barat B."/>
            <person name="Waligurski E."/>
            <person name="Medina S."/>
            <person name="Paddock L."/>
            <person name="Mostad J."/>
        </authorList>
    </citation>
    <scope>NUCLEOTIDE SEQUENCE</scope>
    <source>
        <strain evidence="10">DFI.6.24</strain>
    </source>
</reference>
<dbReference type="Proteomes" id="UP000240974">
    <property type="component" value="Unassembled WGS sequence"/>
</dbReference>
<evidence type="ECO:0000256" key="4">
    <source>
        <dbReference type="ARBA" id="ARBA00022679"/>
    </source>
</evidence>
<evidence type="ECO:0000259" key="8">
    <source>
        <dbReference type="PROSITE" id="PS51100"/>
    </source>
</evidence>
<evidence type="ECO:0000256" key="3">
    <source>
        <dbReference type="ARBA" id="ARBA00022597"/>
    </source>
</evidence>
<reference evidence="11 12" key="1">
    <citation type="journal article" date="2019" name="Int. J. Syst. Evol. Microbiol.">
        <title>Faecalibacillus intestinalis gen. nov., sp. nov. and Faecalibacillus faecis sp. nov., isolated from human faeces.</title>
        <authorList>
            <person name="Seo B."/>
            <person name="Jeon K."/>
            <person name="Baek I."/>
            <person name="Lee Y.M."/>
            <person name="Baek K."/>
            <person name="Ko G."/>
        </authorList>
    </citation>
    <scope>NUCLEOTIDE SEQUENCE [LARGE SCALE GENOMIC DNA]</scope>
    <source>
        <strain evidence="11 12">SNUG30099</strain>
    </source>
</reference>
<dbReference type="EMBL" id="JANGBO010000006">
    <property type="protein sequence ID" value="MCQ5061763.1"/>
    <property type="molecule type" value="Genomic_DNA"/>
</dbReference>
<evidence type="ECO:0000256" key="2">
    <source>
        <dbReference type="ARBA" id="ARBA00022553"/>
    </source>
</evidence>
<dbReference type="SUPFAM" id="SSF52794">
    <property type="entry name" value="PTS system IIB component-like"/>
    <property type="match status" value="1"/>
</dbReference>
<gene>
    <name evidence="9" type="primary">pts23B</name>
    <name evidence="11" type="ORF">C7U54_08950</name>
    <name evidence="9" type="ORF">Fi14EGH31_25320</name>
    <name evidence="10" type="ORF">NE542_07990</name>
</gene>
<evidence type="ECO:0000256" key="6">
    <source>
        <dbReference type="ARBA" id="ARBA00022777"/>
    </source>
</evidence>
<dbReference type="InterPro" id="IPR051819">
    <property type="entry name" value="PTS_sugar-specific_EIIB"/>
</dbReference>
<evidence type="ECO:0000256" key="7">
    <source>
        <dbReference type="PROSITE-ProRule" id="PRU00423"/>
    </source>
</evidence>
<dbReference type="InterPro" id="IPR036095">
    <property type="entry name" value="PTS_EIIB-like_sf"/>
</dbReference>
<keyword evidence="6" id="KW-0418">Kinase</keyword>
<keyword evidence="2" id="KW-0597">Phosphoprotein</keyword>
<evidence type="ECO:0000256" key="5">
    <source>
        <dbReference type="ARBA" id="ARBA00022683"/>
    </source>
</evidence>
<dbReference type="Gene3D" id="3.40.50.2300">
    <property type="match status" value="1"/>
</dbReference>
<keyword evidence="12" id="KW-1185">Reference proteome</keyword>
<accession>A0A2T3FYD7</accession>
<keyword evidence="3 11" id="KW-0762">Sugar transport</keyword>
<dbReference type="InterPro" id="IPR013012">
    <property type="entry name" value="PTS_EIIB_3"/>
</dbReference>
<keyword evidence="5" id="KW-0598">Phosphotransferase system</keyword>
<sequence>MKVLLMCANGLSTGILMNKMNQWAKQNNEDLEVKAIPIDDYLSVYKDYDVLLVGPQMRYKIKDVQKAVTDRPSAVINPSDYALGNVENIIKEVKRMIKEEK</sequence>
<dbReference type="EMBL" id="PYLQ01000012">
    <property type="protein sequence ID" value="PST40271.1"/>
    <property type="molecule type" value="Genomic_DNA"/>
</dbReference>
<dbReference type="PROSITE" id="PS51100">
    <property type="entry name" value="PTS_EIIB_TYPE_3"/>
    <property type="match status" value="1"/>
</dbReference>
<dbReference type="EMBL" id="AP024085">
    <property type="protein sequence ID" value="BCL58820.1"/>
    <property type="molecule type" value="Genomic_DNA"/>
</dbReference>
<keyword evidence="4" id="KW-0808">Transferase</keyword>
<evidence type="ECO:0000313" key="11">
    <source>
        <dbReference type="EMBL" id="PST40271.1"/>
    </source>
</evidence>
<reference evidence="13" key="3">
    <citation type="submission" date="2020-09" db="EMBL/GenBank/DDBJ databases">
        <title>Complete genome sequencing of Faecalibacillus intestinalis strain 14EGH31.</title>
        <authorList>
            <person name="Sakamoto M."/>
            <person name="Murakami T."/>
            <person name="Mori H."/>
        </authorList>
    </citation>
    <scope>NUCLEOTIDE SEQUENCE [LARGE SCALE GENOMIC DNA]</scope>
    <source>
        <strain evidence="13">14EGH31</strain>
    </source>
</reference>
<protein>
    <submittedName>
        <fullName evidence="11">PTS sugar transporter subunit IIB</fullName>
    </submittedName>
</protein>
<evidence type="ECO:0000313" key="12">
    <source>
        <dbReference type="Proteomes" id="UP000240974"/>
    </source>
</evidence>
<evidence type="ECO:0000313" key="10">
    <source>
        <dbReference type="EMBL" id="MCQ5061763.1"/>
    </source>
</evidence>
<dbReference type="AlphaFoldDB" id="A0A2T3FYD7"/>
<feature type="modified residue" description="Phosphocysteine; by EIIA" evidence="7">
    <location>
        <position position="7"/>
    </location>
</feature>
<reference evidence="9" key="2">
    <citation type="journal article" date="2020" name="Microbiol. Resour. Announc.">
        <title>Complete Genome Sequence of Faecalibacillus intestinalis JCM 34082, Isolated from Feces from a Healthy Japanese Female.</title>
        <authorList>
            <person name="Sakamoto M."/>
            <person name="Ikeyama N."/>
            <person name="Toyoda A."/>
            <person name="Murakami T."/>
            <person name="Mori H."/>
            <person name="Ohkuma M."/>
        </authorList>
    </citation>
    <scope>NUCLEOTIDE SEQUENCE</scope>
    <source>
        <strain evidence="9">14EGH31</strain>
    </source>
</reference>
<dbReference type="GeneID" id="70580974"/>
<dbReference type="Proteomes" id="UP000593842">
    <property type="component" value="Chromosome"/>
</dbReference>
<dbReference type="RefSeq" id="WP_107030062.1">
    <property type="nucleotide sequence ID" value="NZ_AP024085.1"/>
</dbReference>
<evidence type="ECO:0000256" key="1">
    <source>
        <dbReference type="ARBA" id="ARBA00022448"/>
    </source>
</evidence>
<name>A0A2T3FYD7_9FIRM</name>
<dbReference type="PANTHER" id="PTHR34581:SF2">
    <property type="entry name" value="PTS SYSTEM N,N'-DIACETYLCHITOBIOSE-SPECIFIC EIIB COMPONENT"/>
    <property type="match status" value="1"/>
</dbReference>
<organism evidence="11 12">
    <name type="scientific">Faecalibacillus intestinalis</name>
    <dbReference type="NCBI Taxonomy" id="1982626"/>
    <lineage>
        <taxon>Bacteria</taxon>
        <taxon>Bacillati</taxon>
        <taxon>Bacillota</taxon>
        <taxon>Erysipelotrichia</taxon>
        <taxon>Erysipelotrichales</taxon>
        <taxon>Coprobacillaceae</taxon>
        <taxon>Faecalibacillus</taxon>
    </lineage>
</organism>
<dbReference type="PANTHER" id="PTHR34581">
    <property type="entry name" value="PTS SYSTEM N,N'-DIACETYLCHITOBIOSE-SPECIFIC EIIB COMPONENT"/>
    <property type="match status" value="1"/>
</dbReference>
<dbReference type="Proteomes" id="UP001204814">
    <property type="component" value="Unassembled WGS sequence"/>
</dbReference>
<keyword evidence="1" id="KW-0813">Transport</keyword>
<evidence type="ECO:0000313" key="9">
    <source>
        <dbReference type="EMBL" id="BCL58820.1"/>
    </source>
</evidence>
<dbReference type="Pfam" id="PF02302">
    <property type="entry name" value="PTS_IIB"/>
    <property type="match status" value="1"/>
</dbReference>
<dbReference type="KEGG" id="fit:Fi14EGH31_25320"/>
<evidence type="ECO:0000313" key="13">
    <source>
        <dbReference type="Proteomes" id="UP000593842"/>
    </source>
</evidence>
<dbReference type="GO" id="GO:0016301">
    <property type="term" value="F:kinase activity"/>
    <property type="evidence" value="ECO:0007669"/>
    <property type="project" value="UniProtKB-KW"/>
</dbReference>
<feature type="domain" description="PTS EIIB type-3" evidence="8">
    <location>
        <begin position="1"/>
        <end position="101"/>
    </location>
</feature>
<proteinExistence type="predicted"/>